<accession>A0ABU2GK40</accession>
<dbReference type="InterPro" id="IPR018357">
    <property type="entry name" value="Hexapep_transf_CS"/>
</dbReference>
<dbReference type="RefSeq" id="WP_310926121.1">
    <property type="nucleotide sequence ID" value="NZ_JAMQOP010000006.1"/>
</dbReference>
<evidence type="ECO:0000313" key="2">
    <source>
        <dbReference type="Proteomes" id="UP001257060"/>
    </source>
</evidence>
<proteinExistence type="predicted"/>
<keyword evidence="2" id="KW-1185">Reference proteome</keyword>
<sequence length="118" mass="11790">MGVLVEIGVGVRVRVGIRVGVGAEVGVRVGVGSLVSASVSVDVGVARGEALVLAPLDDAVSPCCASNVGESAAVGVDVRVSEAVESSKGVVGGPPLQPAMTRRTATRRTADDFMNGYL</sequence>
<organism evidence="1 2">
    <name type="scientific">Halogeometricum salsisoli</name>
    <dbReference type="NCBI Taxonomy" id="2950536"/>
    <lineage>
        <taxon>Archaea</taxon>
        <taxon>Methanobacteriati</taxon>
        <taxon>Methanobacteriota</taxon>
        <taxon>Stenosarchaea group</taxon>
        <taxon>Halobacteria</taxon>
        <taxon>Halobacteriales</taxon>
        <taxon>Haloferacaceae</taxon>
        <taxon>Halogeometricum</taxon>
    </lineage>
</organism>
<dbReference type="Proteomes" id="UP001257060">
    <property type="component" value="Unassembled WGS sequence"/>
</dbReference>
<dbReference type="PROSITE" id="PS00101">
    <property type="entry name" value="HEXAPEP_TRANSFERASES"/>
    <property type="match status" value="1"/>
</dbReference>
<gene>
    <name evidence="1" type="ORF">NDI76_20840</name>
</gene>
<name>A0ABU2GK40_9EURY</name>
<protein>
    <submittedName>
        <fullName evidence="1">Uncharacterized protein</fullName>
    </submittedName>
</protein>
<reference evidence="1 2" key="1">
    <citation type="submission" date="2022-06" db="EMBL/GenBank/DDBJ databases">
        <title>Halogeometricum sp. a new haloarchaeum isolate from saline soil.</title>
        <authorList>
            <person name="Strakova D."/>
            <person name="Galisteo C."/>
            <person name="Sanchez-Porro C."/>
            <person name="Ventosa A."/>
        </authorList>
    </citation>
    <scope>NUCLEOTIDE SEQUENCE [LARGE SCALE GENOMIC DNA]</scope>
    <source>
        <strain evidence="1 2">S1BR25-6</strain>
    </source>
</reference>
<dbReference type="EMBL" id="JAMQOP010000006">
    <property type="protein sequence ID" value="MDS0301187.1"/>
    <property type="molecule type" value="Genomic_DNA"/>
</dbReference>
<comment type="caution">
    <text evidence="1">The sequence shown here is derived from an EMBL/GenBank/DDBJ whole genome shotgun (WGS) entry which is preliminary data.</text>
</comment>
<evidence type="ECO:0000313" key="1">
    <source>
        <dbReference type="EMBL" id="MDS0301187.1"/>
    </source>
</evidence>